<dbReference type="EMBL" id="GADI01006678">
    <property type="protein sequence ID" value="JAA67130.1"/>
    <property type="molecule type" value="mRNA"/>
</dbReference>
<accession>A0A0K8R7N0</accession>
<dbReference type="GO" id="GO:0005615">
    <property type="term" value="C:extracellular space"/>
    <property type="evidence" value="ECO:0007669"/>
    <property type="project" value="TreeGrafter"/>
</dbReference>
<dbReference type="SMART" id="SM00131">
    <property type="entry name" value="KU"/>
    <property type="match status" value="2"/>
</dbReference>
<evidence type="ECO:0000256" key="6">
    <source>
        <dbReference type="SAM" id="SignalP"/>
    </source>
</evidence>
<keyword evidence="5" id="KW-1015">Disulfide bond</keyword>
<feature type="signal peptide" evidence="6">
    <location>
        <begin position="1"/>
        <end position="23"/>
    </location>
</feature>
<dbReference type="PANTHER" id="PTHR10083">
    <property type="entry name" value="KUNITZ-TYPE PROTEASE INHIBITOR-RELATED"/>
    <property type="match status" value="1"/>
</dbReference>
<dbReference type="PANTHER" id="PTHR10083:SF381">
    <property type="entry name" value="BPTI_KUNITZ INHIBITOR DOMAIN-CONTAINING PROTEIN"/>
    <property type="match status" value="1"/>
</dbReference>
<keyword evidence="6" id="KW-0732">Signal</keyword>
<dbReference type="CDD" id="cd22626">
    <property type="entry name" value="Kunitz_ixolaris_2"/>
    <property type="match status" value="1"/>
</dbReference>
<keyword evidence="4" id="KW-0722">Serine protease inhibitor</keyword>
<comment type="subcellular location">
    <subcellularLocation>
        <location evidence="1">Secreted</location>
    </subcellularLocation>
</comment>
<name>A0A0K8R7N0_IXORI</name>
<feature type="domain" description="BPTI/Kunitz inhibitor" evidence="7">
    <location>
        <begin position="150"/>
        <end position="200"/>
    </location>
</feature>
<protein>
    <submittedName>
        <fullName evidence="8">Putative salivary kunitz domain protein</fullName>
    </submittedName>
</protein>
<proteinExistence type="evidence at transcript level"/>
<dbReference type="InterPro" id="IPR002223">
    <property type="entry name" value="Kunitz_BPTI"/>
</dbReference>
<dbReference type="PRINTS" id="PR00759">
    <property type="entry name" value="BASICPTASE"/>
</dbReference>
<reference evidence="8" key="1">
    <citation type="submission" date="2012-12" db="EMBL/GenBank/DDBJ databases">
        <title>Identification and characterization of a phenylalanine ammonia-lyase gene family in Isatis indigotica Fort.</title>
        <authorList>
            <person name="Liu Q."/>
            <person name="Chen J."/>
            <person name="Zhou X."/>
            <person name="Di P."/>
            <person name="Xiao Y."/>
            <person name="Xuan H."/>
            <person name="Zhang L."/>
            <person name="Chen W."/>
        </authorList>
    </citation>
    <scope>NUCLEOTIDE SEQUENCE</scope>
    <source>
        <tissue evidence="8">Salivary gland</tissue>
    </source>
</reference>
<evidence type="ECO:0000256" key="2">
    <source>
        <dbReference type="ARBA" id="ARBA00022525"/>
    </source>
</evidence>
<dbReference type="InterPro" id="IPR036880">
    <property type="entry name" value="Kunitz_BPTI_sf"/>
</dbReference>
<evidence type="ECO:0000313" key="8">
    <source>
        <dbReference type="EMBL" id="JAA67130.1"/>
    </source>
</evidence>
<feature type="chain" id="PRO_5005516646" evidence="6">
    <location>
        <begin position="24"/>
        <end position="223"/>
    </location>
</feature>
<keyword evidence="3" id="KW-0646">Protease inhibitor</keyword>
<dbReference type="AlphaFoldDB" id="A0A0K8R7N0"/>
<dbReference type="Pfam" id="PF00014">
    <property type="entry name" value="Kunitz_BPTI"/>
    <property type="match status" value="1"/>
</dbReference>
<evidence type="ECO:0000256" key="1">
    <source>
        <dbReference type="ARBA" id="ARBA00004613"/>
    </source>
</evidence>
<dbReference type="PROSITE" id="PS50279">
    <property type="entry name" value="BPTI_KUNITZ_2"/>
    <property type="match status" value="1"/>
</dbReference>
<sequence length="223" mass="24229">MNAIVCILHFGVAWIAIERETVATAILLQPVVQDGEILSMVAERKEVSRRDMLADGKCLDAVVCSAAGWGPSSSAEDLSSMEIYEFSSWVSCLDRDNVTCENRNGTHASYNPTTGKCEVRLGTECGGGENHFTNLTECNKTCNDAPKPPCSLEMKDGPGRAIHYRWYFNTSAAECQQFIYGGMLGNSNNFENLKECQGNCSGFSLFKKVNVSIHGSSSSVPSS</sequence>
<evidence type="ECO:0000256" key="4">
    <source>
        <dbReference type="ARBA" id="ARBA00022900"/>
    </source>
</evidence>
<dbReference type="InterPro" id="IPR050098">
    <property type="entry name" value="TFPI/VKTCI-like"/>
</dbReference>
<evidence type="ECO:0000256" key="3">
    <source>
        <dbReference type="ARBA" id="ARBA00022690"/>
    </source>
</evidence>
<evidence type="ECO:0000256" key="5">
    <source>
        <dbReference type="ARBA" id="ARBA00023157"/>
    </source>
</evidence>
<dbReference type="SUPFAM" id="SSF57362">
    <property type="entry name" value="BPTI-like"/>
    <property type="match status" value="2"/>
</dbReference>
<dbReference type="GO" id="GO:0004867">
    <property type="term" value="F:serine-type endopeptidase inhibitor activity"/>
    <property type="evidence" value="ECO:0007669"/>
    <property type="project" value="UniProtKB-KW"/>
</dbReference>
<evidence type="ECO:0000259" key="7">
    <source>
        <dbReference type="PROSITE" id="PS50279"/>
    </source>
</evidence>
<organism evidence="8">
    <name type="scientific">Ixodes ricinus</name>
    <name type="common">Common tick</name>
    <name type="synonym">Acarus ricinus</name>
    <dbReference type="NCBI Taxonomy" id="34613"/>
    <lineage>
        <taxon>Eukaryota</taxon>
        <taxon>Metazoa</taxon>
        <taxon>Ecdysozoa</taxon>
        <taxon>Arthropoda</taxon>
        <taxon>Chelicerata</taxon>
        <taxon>Arachnida</taxon>
        <taxon>Acari</taxon>
        <taxon>Parasitiformes</taxon>
        <taxon>Ixodida</taxon>
        <taxon>Ixodoidea</taxon>
        <taxon>Ixodidae</taxon>
        <taxon>Ixodinae</taxon>
        <taxon>Ixodes</taxon>
    </lineage>
</organism>
<keyword evidence="2" id="KW-0964">Secreted</keyword>
<dbReference type="Gene3D" id="4.10.410.10">
    <property type="entry name" value="Pancreatic trypsin inhibitor Kunitz domain"/>
    <property type="match status" value="2"/>
</dbReference>